<dbReference type="RefSeq" id="WP_231813604.1">
    <property type="nucleotide sequence ID" value="NZ_JAJOZR010000005.1"/>
</dbReference>
<sequence length="118" mass="12926">MTLKRGNVVLAVFQGNLGKPRPAVILHADEYIESHVTLLVCAFTTYLADSPNYRPTIVPSPGNGLEETSQIMVDKITHIKKTAIRDVIGFLTDSDMSQVEAALINITGLRQAIIPQPR</sequence>
<dbReference type="AlphaFoldDB" id="A0A9X1NTQ8"/>
<dbReference type="PANTHER" id="PTHR33988:SF2">
    <property type="entry name" value="ENDORIBONUCLEASE MAZF"/>
    <property type="match status" value="1"/>
</dbReference>
<organism evidence="1 2">
    <name type="scientific">Rhizobium quercicola</name>
    <dbReference type="NCBI Taxonomy" id="2901226"/>
    <lineage>
        <taxon>Bacteria</taxon>
        <taxon>Pseudomonadati</taxon>
        <taxon>Pseudomonadota</taxon>
        <taxon>Alphaproteobacteria</taxon>
        <taxon>Hyphomicrobiales</taxon>
        <taxon>Rhizobiaceae</taxon>
        <taxon>Rhizobium/Agrobacterium group</taxon>
        <taxon>Rhizobium</taxon>
    </lineage>
</organism>
<dbReference type="GO" id="GO:0006402">
    <property type="term" value="P:mRNA catabolic process"/>
    <property type="evidence" value="ECO:0007669"/>
    <property type="project" value="TreeGrafter"/>
</dbReference>
<accession>A0A9X1NTQ8</accession>
<keyword evidence="2" id="KW-1185">Reference proteome</keyword>
<dbReference type="GO" id="GO:0004521">
    <property type="term" value="F:RNA endonuclease activity"/>
    <property type="evidence" value="ECO:0007669"/>
    <property type="project" value="TreeGrafter"/>
</dbReference>
<dbReference type="Pfam" id="PF02452">
    <property type="entry name" value="PemK_toxin"/>
    <property type="match status" value="1"/>
</dbReference>
<dbReference type="Gene3D" id="2.30.30.110">
    <property type="match status" value="1"/>
</dbReference>
<dbReference type="GO" id="GO:0016075">
    <property type="term" value="P:rRNA catabolic process"/>
    <property type="evidence" value="ECO:0007669"/>
    <property type="project" value="TreeGrafter"/>
</dbReference>
<evidence type="ECO:0000313" key="2">
    <source>
        <dbReference type="Proteomes" id="UP001139089"/>
    </source>
</evidence>
<gene>
    <name evidence="1" type="ORF">LRX75_08975</name>
</gene>
<dbReference type="Proteomes" id="UP001139089">
    <property type="component" value="Unassembled WGS sequence"/>
</dbReference>
<dbReference type="SUPFAM" id="SSF50118">
    <property type="entry name" value="Cell growth inhibitor/plasmid maintenance toxic component"/>
    <property type="match status" value="1"/>
</dbReference>
<dbReference type="InterPro" id="IPR003477">
    <property type="entry name" value="PemK-like"/>
</dbReference>
<dbReference type="EMBL" id="JAJOZR010000005">
    <property type="protein sequence ID" value="MCD7109176.1"/>
    <property type="molecule type" value="Genomic_DNA"/>
</dbReference>
<dbReference type="GO" id="GO:0003677">
    <property type="term" value="F:DNA binding"/>
    <property type="evidence" value="ECO:0007669"/>
    <property type="project" value="InterPro"/>
</dbReference>
<dbReference type="PANTHER" id="PTHR33988">
    <property type="entry name" value="ENDORIBONUCLEASE MAZF-RELATED"/>
    <property type="match status" value="1"/>
</dbReference>
<name>A0A9X1NTQ8_9HYPH</name>
<dbReference type="InterPro" id="IPR011067">
    <property type="entry name" value="Plasmid_toxin/cell-grow_inhib"/>
</dbReference>
<comment type="caution">
    <text evidence="1">The sequence shown here is derived from an EMBL/GenBank/DDBJ whole genome shotgun (WGS) entry which is preliminary data.</text>
</comment>
<reference evidence="1" key="1">
    <citation type="submission" date="2021-12" db="EMBL/GenBank/DDBJ databases">
        <authorList>
            <person name="Li Y."/>
        </authorList>
    </citation>
    <scope>NUCLEOTIDE SEQUENCE</scope>
    <source>
        <strain evidence="1">DKSPLA3</strain>
    </source>
</reference>
<protein>
    <submittedName>
        <fullName evidence="1">Type II toxin-antitoxin system PemK/MazF family toxin</fullName>
    </submittedName>
</protein>
<evidence type="ECO:0000313" key="1">
    <source>
        <dbReference type="EMBL" id="MCD7109176.1"/>
    </source>
</evidence>
<proteinExistence type="predicted"/>